<name>A0A4W3HJ30_CALMI</name>
<keyword evidence="12" id="KW-1185">Reference proteome</keyword>
<evidence type="ECO:0000256" key="9">
    <source>
        <dbReference type="SAM" id="SignalP"/>
    </source>
</evidence>
<feature type="domain" description="EGF-like" evidence="10">
    <location>
        <begin position="143"/>
        <end position="179"/>
    </location>
</feature>
<dbReference type="Proteomes" id="UP000314986">
    <property type="component" value="Unassembled WGS sequence"/>
</dbReference>
<keyword evidence="5" id="KW-0677">Repeat</keyword>
<evidence type="ECO:0000313" key="11">
    <source>
        <dbReference type="Ensembl" id="ENSCMIP00000009569.1"/>
    </source>
</evidence>
<reference evidence="12" key="1">
    <citation type="journal article" date="2006" name="Science">
        <title>Ancient noncoding elements conserved in the human genome.</title>
        <authorList>
            <person name="Venkatesh B."/>
            <person name="Kirkness E.F."/>
            <person name="Loh Y.H."/>
            <person name="Halpern A.L."/>
            <person name="Lee A.P."/>
            <person name="Johnson J."/>
            <person name="Dandona N."/>
            <person name="Viswanathan L.D."/>
            <person name="Tay A."/>
            <person name="Venter J.C."/>
            <person name="Strausberg R.L."/>
            <person name="Brenner S."/>
        </authorList>
    </citation>
    <scope>NUCLEOTIDE SEQUENCE [LARGE SCALE GENOMIC DNA]</scope>
</reference>
<evidence type="ECO:0000256" key="4">
    <source>
        <dbReference type="ARBA" id="ARBA00022729"/>
    </source>
</evidence>
<feature type="chain" id="PRO_5021436119" evidence="9">
    <location>
        <begin position="24"/>
        <end position="189"/>
    </location>
</feature>
<dbReference type="PROSITE" id="PS01187">
    <property type="entry name" value="EGF_CA"/>
    <property type="match status" value="2"/>
</dbReference>
<dbReference type="SMART" id="SM00181">
    <property type="entry name" value="EGF"/>
    <property type="match status" value="3"/>
</dbReference>
<evidence type="ECO:0000256" key="7">
    <source>
        <dbReference type="ARBA" id="ARBA00023180"/>
    </source>
</evidence>
<organism evidence="11 12">
    <name type="scientific">Callorhinchus milii</name>
    <name type="common">Ghost shark</name>
    <dbReference type="NCBI Taxonomy" id="7868"/>
    <lineage>
        <taxon>Eukaryota</taxon>
        <taxon>Metazoa</taxon>
        <taxon>Chordata</taxon>
        <taxon>Craniata</taxon>
        <taxon>Vertebrata</taxon>
        <taxon>Chondrichthyes</taxon>
        <taxon>Holocephali</taxon>
        <taxon>Chimaeriformes</taxon>
        <taxon>Callorhinchidae</taxon>
        <taxon>Callorhinchus</taxon>
    </lineage>
</organism>
<dbReference type="GeneTree" id="ENSGT00940000164251"/>
<dbReference type="InterPro" id="IPR051145">
    <property type="entry name" value="GAS-SHBG-PROS"/>
</dbReference>
<evidence type="ECO:0000313" key="12">
    <source>
        <dbReference type="Proteomes" id="UP000314986"/>
    </source>
</evidence>
<evidence type="ECO:0000256" key="1">
    <source>
        <dbReference type="ARBA" id="ARBA00004613"/>
    </source>
</evidence>
<feature type="signal peptide" evidence="9">
    <location>
        <begin position="1"/>
        <end position="23"/>
    </location>
</feature>
<comment type="caution">
    <text evidence="8">Lacks conserved residue(s) required for the propagation of feature annotation.</text>
</comment>
<reference evidence="11" key="5">
    <citation type="submission" date="2025-09" db="UniProtKB">
        <authorList>
            <consortium name="Ensembl"/>
        </authorList>
    </citation>
    <scope>IDENTIFICATION</scope>
</reference>
<evidence type="ECO:0000256" key="3">
    <source>
        <dbReference type="ARBA" id="ARBA00022536"/>
    </source>
</evidence>
<dbReference type="STRING" id="7868.ENSCMIP00000009569"/>
<evidence type="ECO:0000259" key="10">
    <source>
        <dbReference type="PROSITE" id="PS50026"/>
    </source>
</evidence>
<proteinExistence type="predicted"/>
<dbReference type="GO" id="GO:0005576">
    <property type="term" value="C:extracellular region"/>
    <property type="evidence" value="ECO:0007669"/>
    <property type="project" value="UniProtKB-SubCell"/>
</dbReference>
<dbReference type="PANTHER" id="PTHR24040">
    <property type="entry name" value="LAMININ G-LIKE DOMAIN-CONTAINING PROTEIN"/>
    <property type="match status" value="1"/>
</dbReference>
<dbReference type="OMA" id="YICANTE"/>
<reference evidence="11" key="4">
    <citation type="submission" date="2025-08" db="UniProtKB">
        <authorList>
            <consortium name="Ensembl"/>
        </authorList>
    </citation>
    <scope>IDENTIFICATION</scope>
</reference>
<keyword evidence="3 8" id="KW-0245">EGF-like domain</keyword>
<dbReference type="GO" id="GO:0005509">
    <property type="term" value="F:calcium ion binding"/>
    <property type="evidence" value="ECO:0007669"/>
    <property type="project" value="InterPro"/>
</dbReference>
<dbReference type="InParanoid" id="A0A4W3HJ30"/>
<dbReference type="InterPro" id="IPR049883">
    <property type="entry name" value="NOTCH1_EGF-like"/>
</dbReference>
<dbReference type="FunFam" id="2.10.25.10:FF:000005">
    <property type="entry name" value="Fibrillin 2"/>
    <property type="match status" value="1"/>
</dbReference>
<evidence type="ECO:0000256" key="6">
    <source>
        <dbReference type="ARBA" id="ARBA00023157"/>
    </source>
</evidence>
<reference evidence="12" key="2">
    <citation type="journal article" date="2007" name="PLoS Biol.">
        <title>Survey sequencing and comparative analysis of the elephant shark (Callorhinchus milii) genome.</title>
        <authorList>
            <person name="Venkatesh B."/>
            <person name="Kirkness E.F."/>
            <person name="Loh Y.H."/>
            <person name="Halpern A.L."/>
            <person name="Lee A.P."/>
            <person name="Johnson J."/>
            <person name="Dandona N."/>
            <person name="Viswanathan L.D."/>
            <person name="Tay A."/>
            <person name="Venter J.C."/>
            <person name="Strausberg R.L."/>
            <person name="Brenner S."/>
        </authorList>
    </citation>
    <scope>NUCLEOTIDE SEQUENCE [LARGE SCALE GENOMIC DNA]</scope>
</reference>
<dbReference type="InterPro" id="IPR018097">
    <property type="entry name" value="EGF_Ca-bd_CS"/>
</dbReference>
<dbReference type="PROSITE" id="PS00010">
    <property type="entry name" value="ASX_HYDROXYL"/>
    <property type="match status" value="2"/>
</dbReference>
<comment type="subcellular location">
    <subcellularLocation>
        <location evidence="1">Secreted</location>
    </subcellularLocation>
</comment>
<dbReference type="Ensembl" id="ENSCMIT00000009830.1">
    <property type="protein sequence ID" value="ENSCMIP00000009569.1"/>
    <property type="gene ID" value="ENSCMIG00000005076.1"/>
</dbReference>
<reference evidence="12" key="3">
    <citation type="journal article" date="2014" name="Nature">
        <title>Elephant shark genome provides unique insights into gnathostome evolution.</title>
        <authorList>
            <consortium name="International Elephant Shark Genome Sequencing Consortium"/>
            <person name="Venkatesh B."/>
            <person name="Lee A.P."/>
            <person name="Ravi V."/>
            <person name="Maurya A.K."/>
            <person name="Lian M.M."/>
            <person name="Swann J.B."/>
            <person name="Ohta Y."/>
            <person name="Flajnik M.F."/>
            <person name="Sutoh Y."/>
            <person name="Kasahara M."/>
            <person name="Hoon S."/>
            <person name="Gangu V."/>
            <person name="Roy S.W."/>
            <person name="Irimia M."/>
            <person name="Korzh V."/>
            <person name="Kondrychyn I."/>
            <person name="Lim Z.W."/>
            <person name="Tay B.H."/>
            <person name="Tohari S."/>
            <person name="Kong K.W."/>
            <person name="Ho S."/>
            <person name="Lorente-Galdos B."/>
            <person name="Quilez J."/>
            <person name="Marques-Bonet T."/>
            <person name="Raney B.J."/>
            <person name="Ingham P.W."/>
            <person name="Tay A."/>
            <person name="Hillier L.W."/>
            <person name="Minx P."/>
            <person name="Boehm T."/>
            <person name="Wilson R.K."/>
            <person name="Brenner S."/>
            <person name="Warren W.C."/>
        </authorList>
    </citation>
    <scope>NUCLEOTIDE SEQUENCE [LARGE SCALE GENOMIC DNA]</scope>
</reference>
<dbReference type="SMART" id="SM00179">
    <property type="entry name" value="EGF_CA"/>
    <property type="match status" value="3"/>
</dbReference>
<dbReference type="AlphaFoldDB" id="A0A4W3HJ30"/>
<dbReference type="InterPro" id="IPR000742">
    <property type="entry name" value="EGF"/>
</dbReference>
<keyword evidence="7" id="KW-0325">Glycoprotein</keyword>
<feature type="domain" description="EGF-like" evidence="10">
    <location>
        <begin position="95"/>
        <end position="131"/>
    </location>
</feature>
<protein>
    <submittedName>
        <fullName evidence="11">EGF-like module-containing mucin-like hormone receptor-like 2</fullName>
    </submittedName>
</protein>
<dbReference type="SUPFAM" id="SSF57196">
    <property type="entry name" value="EGF/Laminin"/>
    <property type="match status" value="3"/>
</dbReference>
<sequence length="189" mass="20750">MNTEVLILVMWVCSVWYPQLVTSQRCRDGYELSPEFVCVDTDECETYGDPALITALCGSYTLCHNVPGSYYCTCQQGYVSPSGTTNFTQRTECEDINECQSVPCGSNATCHNTKGGFRCECDKGFVSNTGTPSFNTTMNYCKDRDECESSPCGSNETCHNTEGSFHCTFDPGSASRNNTTNHSEGKIAL</sequence>
<keyword evidence="2" id="KW-0964">Secreted</keyword>
<dbReference type="InterPro" id="IPR000152">
    <property type="entry name" value="EGF-type_Asp/Asn_hydroxyl_site"/>
</dbReference>
<dbReference type="Pfam" id="PF07645">
    <property type="entry name" value="EGF_CA"/>
    <property type="match status" value="3"/>
</dbReference>
<evidence type="ECO:0000256" key="2">
    <source>
        <dbReference type="ARBA" id="ARBA00022525"/>
    </source>
</evidence>
<accession>A0A4W3HJ30</accession>
<dbReference type="CDD" id="cd00054">
    <property type="entry name" value="EGF_CA"/>
    <property type="match status" value="3"/>
</dbReference>
<keyword evidence="6" id="KW-1015">Disulfide bond</keyword>
<evidence type="ECO:0000256" key="5">
    <source>
        <dbReference type="ARBA" id="ARBA00022737"/>
    </source>
</evidence>
<dbReference type="InterPro" id="IPR001881">
    <property type="entry name" value="EGF-like_Ca-bd_dom"/>
</dbReference>
<dbReference type="PANTHER" id="PTHR24040:SF13">
    <property type="entry name" value="FIBROPELLIN-1"/>
    <property type="match status" value="1"/>
</dbReference>
<evidence type="ECO:0000256" key="8">
    <source>
        <dbReference type="PROSITE-ProRule" id="PRU00076"/>
    </source>
</evidence>
<dbReference type="PROSITE" id="PS50026">
    <property type="entry name" value="EGF_3"/>
    <property type="match status" value="2"/>
</dbReference>
<keyword evidence="4 9" id="KW-0732">Signal</keyword>
<dbReference type="Gene3D" id="2.10.25.10">
    <property type="entry name" value="Laminin"/>
    <property type="match status" value="3"/>
</dbReference>